<dbReference type="Gramene" id="TraesWEE_scaffold_030486_01G000200.1">
    <property type="protein sequence ID" value="TraesWEE_scaffold_030486_01G000200.1"/>
    <property type="gene ID" value="TraesWEE_scaffold_030486_01G000200"/>
</dbReference>
<evidence type="ECO:0000313" key="6">
    <source>
        <dbReference type="Proteomes" id="UP000019116"/>
    </source>
</evidence>
<dbReference type="SMR" id="A0A3B6MWC8"/>
<dbReference type="Gramene" id="TraesLDM5D03G03158700.1">
    <property type="protein sequence ID" value="TraesLDM5D03G03158700.1"/>
    <property type="gene ID" value="TraesLDM5D03G03158700"/>
</dbReference>
<dbReference type="Gramene" id="TraesSTA5D03G03144960.1">
    <property type="protein sequence ID" value="TraesSTA5D03G03144960.1"/>
    <property type="gene ID" value="TraesSTA5D03G03144960"/>
</dbReference>
<dbReference type="Gramene" id="TraesCAD_scaffold_087557_01G000300.1">
    <property type="protein sequence ID" value="TraesCAD_scaffold_087557_01G000300.1"/>
    <property type="gene ID" value="TraesCAD_scaffold_087557_01G000300"/>
</dbReference>
<evidence type="ECO:0000256" key="2">
    <source>
        <dbReference type="ARBA" id="ARBA00011738"/>
    </source>
</evidence>
<dbReference type="Gramene" id="TraesCS5D02G309400.1">
    <property type="protein sequence ID" value="TraesCS5D02G309400.1"/>
    <property type="gene ID" value="TraesCS5D02G309400"/>
</dbReference>
<feature type="chain" id="PRO_5043076399" description="Dirigent protein" evidence="4">
    <location>
        <begin position="25"/>
        <end position="172"/>
    </location>
</feature>
<proteinExistence type="inferred from homology"/>
<dbReference type="GO" id="GO:0009699">
    <property type="term" value="P:phenylpropanoid biosynthetic process"/>
    <property type="evidence" value="ECO:0007669"/>
    <property type="project" value="UniProtKB-ARBA"/>
</dbReference>
<dbReference type="InterPro" id="IPR044859">
    <property type="entry name" value="Allene_oxi_cyc_Dirigent"/>
</dbReference>
<keyword evidence="4" id="KW-0052">Apoplast</keyword>
<evidence type="ECO:0000256" key="4">
    <source>
        <dbReference type="RuleBase" id="RU363099"/>
    </source>
</evidence>
<dbReference type="Gramene" id="TraesCS5D03G0702400.1">
    <property type="protein sequence ID" value="TraesCS5D03G0702400.1.CDS"/>
    <property type="gene ID" value="TraesCS5D03G0702400"/>
</dbReference>
<dbReference type="OrthoDB" id="10284705at2759"/>
<dbReference type="Gramene" id="TraesLAC5D03G03109710.1">
    <property type="protein sequence ID" value="TraesLAC5D03G03109710.1"/>
    <property type="gene ID" value="TraesLAC5D03G03109710"/>
</dbReference>
<dbReference type="PANTHER" id="PTHR21495">
    <property type="entry name" value="NUCLEOPORIN-RELATED"/>
    <property type="match status" value="1"/>
</dbReference>
<dbReference type="Gramene" id="TraesRN5D0100733800.1">
    <property type="protein sequence ID" value="TraesRN5D0100733800.1"/>
    <property type="gene ID" value="TraesRN5D0100733800"/>
</dbReference>
<dbReference type="Gramene" id="TraesSYM5D03G03094080.1">
    <property type="protein sequence ID" value="TraesSYM5D03G03094080.1"/>
    <property type="gene ID" value="TraesSYM5D03G03094080"/>
</dbReference>
<protein>
    <recommendedName>
        <fullName evidence="4">Dirigent protein</fullName>
    </recommendedName>
</protein>
<dbReference type="Gramene" id="TraesCLE_scaffold_080504_01G000300.1">
    <property type="protein sequence ID" value="TraesCLE_scaffold_080504_01G000300.1"/>
    <property type="gene ID" value="TraesCLE_scaffold_080504_01G000300"/>
</dbReference>
<keyword evidence="3 4" id="KW-0964">Secreted</keyword>
<accession>A0A3B6MWC8</accession>
<comment type="similarity">
    <text evidence="1 4">Belongs to the plant dirigent protein family.</text>
</comment>
<dbReference type="Gramene" id="TraesMAC5D03G03152920.1">
    <property type="protein sequence ID" value="TraesMAC5D03G03152920.1"/>
    <property type="gene ID" value="TraesMAC5D03G03152920"/>
</dbReference>
<comment type="function">
    <text evidence="4">Dirigent proteins impart stereoselectivity on the phenoxy radical-coupling reaction, yielding optically active lignans from two molecules of coniferyl alcohol in the biosynthesis of lignans, flavonolignans, and alkaloids and thus plays a central role in plant secondary metabolism.</text>
</comment>
<gene>
    <name evidence="5" type="primary">LOC123120751</name>
</gene>
<dbReference type="Gramene" id="TraesNOR5D03G03183420.1">
    <property type="protein sequence ID" value="TraesNOR5D03G03183420.1"/>
    <property type="gene ID" value="TraesNOR5D03G03183420"/>
</dbReference>
<reference evidence="5" key="1">
    <citation type="submission" date="2018-08" db="EMBL/GenBank/DDBJ databases">
        <authorList>
            <person name="Rossello M."/>
        </authorList>
    </citation>
    <scope>NUCLEOTIDE SEQUENCE [LARGE SCALE GENOMIC DNA]</scope>
    <source>
        <strain evidence="5">cv. Chinese Spring</strain>
    </source>
</reference>
<evidence type="ECO:0000313" key="5">
    <source>
        <dbReference type="EnsemblPlants" id="TraesCS5D02G309400.1"/>
    </source>
</evidence>
<keyword evidence="4" id="KW-0732">Signal</keyword>
<dbReference type="Gramene" id="TraesJUL5D03G03179000.1">
    <property type="protein sequence ID" value="TraesJUL5D03G03179000.1"/>
    <property type="gene ID" value="TraesJUL5D03G03179000"/>
</dbReference>
<dbReference type="Gene3D" id="2.40.480.10">
    <property type="entry name" value="Allene oxide cyclase-like"/>
    <property type="match status" value="1"/>
</dbReference>
<comment type="subunit">
    <text evidence="2 4">Homodimer.</text>
</comment>
<dbReference type="Gramene" id="TraesJAG5D03G03151430.1">
    <property type="protein sequence ID" value="TraesJAG5D03G03151430.1"/>
    <property type="gene ID" value="TraesJAG5D03G03151430"/>
</dbReference>
<dbReference type="Pfam" id="PF03018">
    <property type="entry name" value="Dirigent"/>
    <property type="match status" value="1"/>
</dbReference>
<dbReference type="Proteomes" id="UP000019116">
    <property type="component" value="Chromosome 5D"/>
</dbReference>
<dbReference type="GO" id="GO:0048046">
    <property type="term" value="C:apoplast"/>
    <property type="evidence" value="ECO:0007669"/>
    <property type="project" value="UniProtKB-SubCell"/>
</dbReference>
<dbReference type="Gramene" id="TraesARI5D03G03107610.1">
    <property type="protein sequence ID" value="TraesARI5D03G03107610.1"/>
    <property type="gene ID" value="TraesARI5D03G03107610"/>
</dbReference>
<name>A0A3B6MWC8_WHEAT</name>
<dbReference type="EnsemblPlants" id="TraesCS5D02G309400.1">
    <property type="protein sequence ID" value="TraesCS5D02G309400.1"/>
    <property type="gene ID" value="TraesCS5D02G309400"/>
</dbReference>
<dbReference type="KEGG" id="taes:123120751"/>
<organism evidence="5">
    <name type="scientific">Triticum aestivum</name>
    <name type="common">Wheat</name>
    <dbReference type="NCBI Taxonomy" id="4565"/>
    <lineage>
        <taxon>Eukaryota</taxon>
        <taxon>Viridiplantae</taxon>
        <taxon>Streptophyta</taxon>
        <taxon>Embryophyta</taxon>
        <taxon>Tracheophyta</taxon>
        <taxon>Spermatophyta</taxon>
        <taxon>Magnoliopsida</taxon>
        <taxon>Liliopsida</taxon>
        <taxon>Poales</taxon>
        <taxon>Poaceae</taxon>
        <taxon>BOP clade</taxon>
        <taxon>Pooideae</taxon>
        <taxon>Triticodae</taxon>
        <taxon>Triticeae</taxon>
        <taxon>Triticinae</taxon>
        <taxon>Triticum</taxon>
    </lineage>
</organism>
<sequence length="172" mass="17719">MTRSSPSLFLLLLLALWTAPYLAARAGTGASDHGLTHIHLYMPLGADATFGAVGVLDDELRDGPDAGNSSLVGRYQGLFVSAGLVSPPGAQSAINLVFTAGEHRGSTLAMLGPMLSFTSAIERAVVGGTGAFRMARGYCVMTPAGSPTLRGRPVPGHVPCLIDVCLLGLEVD</sequence>
<feature type="signal peptide" evidence="4">
    <location>
        <begin position="1"/>
        <end position="24"/>
    </location>
</feature>
<dbReference type="AlphaFoldDB" id="A0A3B6MWC8"/>
<dbReference type="Gramene" id="TraesROB_scaffold_118081_01G000200.1">
    <property type="protein sequence ID" value="TraesROB_scaffold_118081_01G000200.1"/>
    <property type="gene ID" value="TraesROB_scaffold_118081_01G000200"/>
</dbReference>
<reference evidence="5" key="2">
    <citation type="submission" date="2018-10" db="UniProtKB">
        <authorList>
            <consortium name="EnsemblPlants"/>
        </authorList>
    </citation>
    <scope>IDENTIFICATION</scope>
</reference>
<keyword evidence="6" id="KW-1185">Reference proteome</keyword>
<evidence type="ECO:0000256" key="1">
    <source>
        <dbReference type="ARBA" id="ARBA00010746"/>
    </source>
</evidence>
<comment type="subcellular location">
    <subcellularLocation>
        <location evidence="4">Secreted</location>
        <location evidence="4">Extracellular space</location>
        <location evidence="4">Apoplast</location>
    </subcellularLocation>
</comment>
<dbReference type="GeneID" id="123120751"/>
<dbReference type="RefSeq" id="XP_044396683.1">
    <property type="nucleotide sequence ID" value="XM_044540748.1"/>
</dbReference>
<dbReference type="InterPro" id="IPR004265">
    <property type="entry name" value="Dirigent"/>
</dbReference>
<evidence type="ECO:0000256" key="3">
    <source>
        <dbReference type="ARBA" id="ARBA00022525"/>
    </source>
</evidence>